<reference evidence="1" key="1">
    <citation type="journal article" date="2021" name="bioRxiv">
        <title>Whole Genome Assembly and Annotation of Northern Wild Rice, Zizania palustris L., Supports a Whole Genome Duplication in the Zizania Genus.</title>
        <authorList>
            <person name="Haas M."/>
            <person name="Kono T."/>
            <person name="Macchietto M."/>
            <person name="Millas R."/>
            <person name="McGilp L."/>
            <person name="Shao M."/>
            <person name="Duquette J."/>
            <person name="Hirsch C.N."/>
            <person name="Kimball J."/>
        </authorList>
    </citation>
    <scope>NUCLEOTIDE SEQUENCE</scope>
    <source>
        <tissue evidence="1">Fresh leaf tissue</tissue>
    </source>
</reference>
<evidence type="ECO:0000313" key="2">
    <source>
        <dbReference type="Proteomes" id="UP000729402"/>
    </source>
</evidence>
<name>A0A8J6BS98_ZIZPA</name>
<gene>
    <name evidence="1" type="ORF">GUJ93_ZPchr0012g19770</name>
</gene>
<accession>A0A8J6BS98</accession>
<keyword evidence="2" id="KW-1185">Reference proteome</keyword>
<reference evidence="1" key="2">
    <citation type="submission" date="2021-02" db="EMBL/GenBank/DDBJ databases">
        <authorList>
            <person name="Kimball J.A."/>
            <person name="Haas M.W."/>
            <person name="Macchietto M."/>
            <person name="Kono T."/>
            <person name="Duquette J."/>
            <person name="Shao M."/>
        </authorList>
    </citation>
    <scope>NUCLEOTIDE SEQUENCE</scope>
    <source>
        <tissue evidence="1">Fresh leaf tissue</tissue>
    </source>
</reference>
<comment type="caution">
    <text evidence="1">The sequence shown here is derived from an EMBL/GenBank/DDBJ whole genome shotgun (WGS) entry which is preliminary data.</text>
</comment>
<dbReference type="EMBL" id="JAAALK010000080">
    <property type="protein sequence ID" value="KAG8093839.1"/>
    <property type="molecule type" value="Genomic_DNA"/>
</dbReference>
<sequence length="77" mass="8413">MAIFFGAQIPPPSDTRPSPMNAIFFSERHTPTATYTVLLCCDLHCSAMARSYTLDPDNLGQIARPASITTADKIIKL</sequence>
<organism evidence="1 2">
    <name type="scientific">Zizania palustris</name>
    <name type="common">Northern wild rice</name>
    <dbReference type="NCBI Taxonomy" id="103762"/>
    <lineage>
        <taxon>Eukaryota</taxon>
        <taxon>Viridiplantae</taxon>
        <taxon>Streptophyta</taxon>
        <taxon>Embryophyta</taxon>
        <taxon>Tracheophyta</taxon>
        <taxon>Spermatophyta</taxon>
        <taxon>Magnoliopsida</taxon>
        <taxon>Liliopsida</taxon>
        <taxon>Poales</taxon>
        <taxon>Poaceae</taxon>
        <taxon>BOP clade</taxon>
        <taxon>Oryzoideae</taxon>
        <taxon>Oryzeae</taxon>
        <taxon>Zizaniinae</taxon>
        <taxon>Zizania</taxon>
    </lineage>
</organism>
<dbReference type="Proteomes" id="UP000729402">
    <property type="component" value="Unassembled WGS sequence"/>
</dbReference>
<dbReference type="AlphaFoldDB" id="A0A8J6BS98"/>
<proteinExistence type="predicted"/>
<evidence type="ECO:0000313" key="1">
    <source>
        <dbReference type="EMBL" id="KAG8093839.1"/>
    </source>
</evidence>
<protein>
    <submittedName>
        <fullName evidence="1">Uncharacterized protein</fullName>
    </submittedName>
</protein>